<evidence type="ECO:0000313" key="2">
    <source>
        <dbReference type="Proteomes" id="UP001623600"/>
    </source>
</evidence>
<comment type="caution">
    <text evidence="1">The sequence shown here is derived from an EMBL/GenBank/DDBJ whole genome shotgun (WGS) entry which is preliminary data.</text>
</comment>
<dbReference type="RefSeq" id="WP_406760447.1">
    <property type="nucleotide sequence ID" value="NZ_JBJIAB010000002.1"/>
</dbReference>
<evidence type="ECO:0000313" key="1">
    <source>
        <dbReference type="EMBL" id="MFL0163992.1"/>
    </source>
</evidence>
<name>A0ABW8S125_9CLOT</name>
<evidence type="ECO:0008006" key="3">
    <source>
        <dbReference type="Google" id="ProtNLM"/>
    </source>
</evidence>
<reference evidence="1 2" key="1">
    <citation type="submission" date="2024-11" db="EMBL/GenBank/DDBJ databases">
        <authorList>
            <person name="Heng Y.C."/>
            <person name="Lim A.C.H."/>
            <person name="Lee J.K.Y."/>
            <person name="Kittelmann S."/>
        </authorList>
    </citation>
    <scope>NUCLEOTIDE SEQUENCE [LARGE SCALE GENOMIC DNA]</scope>
    <source>
        <strain evidence="1 2">WILCCON 0112</strain>
    </source>
</reference>
<dbReference type="EMBL" id="JBJIAB010000002">
    <property type="protein sequence ID" value="MFL0163992.1"/>
    <property type="molecule type" value="Genomic_DNA"/>
</dbReference>
<protein>
    <recommendedName>
        <fullName evidence="3">DUF4351 domain-containing protein</fullName>
    </recommendedName>
</protein>
<dbReference type="Proteomes" id="UP001623600">
    <property type="component" value="Unassembled WGS sequence"/>
</dbReference>
<organism evidence="1 2">
    <name type="scientific">Candidatus Clostridium helianthi</name>
    <dbReference type="NCBI Taxonomy" id="3381660"/>
    <lineage>
        <taxon>Bacteria</taxon>
        <taxon>Bacillati</taxon>
        <taxon>Bacillota</taxon>
        <taxon>Clostridia</taxon>
        <taxon>Eubacteriales</taxon>
        <taxon>Clostridiaceae</taxon>
        <taxon>Clostridium</taxon>
    </lineage>
</organism>
<keyword evidence="2" id="KW-1185">Reference proteome</keyword>
<proteinExistence type="predicted"/>
<sequence length="300" mass="34676">MSKGKKTKNDIANQLEDAVMKEAFDFFKEGALSFFGINKKIIGTPKIEQKKVSVKTTIPDYVFLLNDDTLIHFEFQTTSKKEDIYRFHYYDAKLSYDYLKPVNTIVVYTAKIKNSNTEIDLGSSKYKVSAYYLSKINGDERLEVIEEKINNGIKLTKEDLINIVFCPLMDTKYKGSEPYIRAINIAESIKDEDDKREVLTLFYALTLKYVQEKYKNKVLEVFGMTKVGKDLINIGETKGKIETKRESTLELLQEKFNLSLDTINDIKNKLVNITDFETLSNLFKEAIRCDSIDSFIKKIK</sequence>
<accession>A0ABW8S125</accession>
<gene>
    <name evidence="1" type="ORF">ACJDTP_02780</name>
</gene>